<keyword evidence="10" id="KW-1185">Reference proteome</keyword>
<dbReference type="InterPro" id="IPR000774">
    <property type="entry name" value="PPIase_FKBP_N"/>
</dbReference>
<dbReference type="Proteomes" id="UP000029391">
    <property type="component" value="Unassembled WGS sequence"/>
</dbReference>
<evidence type="ECO:0000256" key="6">
    <source>
        <dbReference type="RuleBase" id="RU003915"/>
    </source>
</evidence>
<dbReference type="SUPFAM" id="SSF54534">
    <property type="entry name" value="FKBP-like"/>
    <property type="match status" value="1"/>
</dbReference>
<name>A0A091BDX2_9GAMM</name>
<dbReference type="Gene3D" id="3.10.50.40">
    <property type="match status" value="1"/>
</dbReference>
<dbReference type="STRING" id="1121013.GCA_000426365_00285"/>
<dbReference type="InterPro" id="IPR046357">
    <property type="entry name" value="PPIase_dom_sf"/>
</dbReference>
<dbReference type="GO" id="GO:0006457">
    <property type="term" value="P:protein folding"/>
    <property type="evidence" value="ECO:0007669"/>
    <property type="project" value="InterPro"/>
</dbReference>
<dbReference type="PROSITE" id="PS51257">
    <property type="entry name" value="PROKAR_LIPOPROTEIN"/>
    <property type="match status" value="1"/>
</dbReference>
<evidence type="ECO:0000256" key="1">
    <source>
        <dbReference type="ARBA" id="ARBA00000971"/>
    </source>
</evidence>
<evidence type="ECO:0000256" key="3">
    <source>
        <dbReference type="ARBA" id="ARBA00023110"/>
    </source>
</evidence>
<comment type="caution">
    <text evidence="9">The sequence shown here is derived from an EMBL/GenBank/DDBJ whole genome shotgun (WGS) entry which is preliminary data.</text>
</comment>
<keyword evidence="3 5" id="KW-0697">Rotamase</keyword>
<reference evidence="9 10" key="1">
    <citation type="submission" date="2013-09" db="EMBL/GenBank/DDBJ databases">
        <title>Genome sequencing of Arenimonas composti.</title>
        <authorList>
            <person name="Chen F."/>
            <person name="Wang G."/>
        </authorList>
    </citation>
    <scope>NUCLEOTIDE SEQUENCE [LARGE SCALE GENOMIC DNA]</scope>
    <source>
        <strain evidence="9 10">TR7-09</strain>
    </source>
</reference>
<evidence type="ECO:0000259" key="8">
    <source>
        <dbReference type="PROSITE" id="PS50059"/>
    </source>
</evidence>
<dbReference type="GO" id="GO:0003755">
    <property type="term" value="F:peptidyl-prolyl cis-trans isomerase activity"/>
    <property type="evidence" value="ECO:0007669"/>
    <property type="project" value="UniProtKB-UniRule"/>
</dbReference>
<dbReference type="Pfam" id="PF00254">
    <property type="entry name" value="FKBP_C"/>
    <property type="match status" value="1"/>
</dbReference>
<dbReference type="InterPro" id="IPR001179">
    <property type="entry name" value="PPIase_FKBP_dom"/>
</dbReference>
<sequence>MNSALRSLAPLAVASLVLVLGACAPEKPSADAAPAAGSDGAAAVAADDTGFVAIDGLPSKRAQASYMIGTEMAKTLEPLAEDIDVDLLVQGLADEMAGKSKLTAEQAQLIQAGFMVEMQTRAQARRAEQAQRNATEGPAFLAENKAKPGVHTTESGLQYRIERAGNGPKPGPADVVRIAYEGRLLDDTVFDSSEIQGGPQEMSPQGVIAGFAEALQLMPVGSKYVFWIPSELAYGENGGGPVPPNAVLRFEVELLEIAERH</sequence>
<dbReference type="EMBL" id="AWXU01000014">
    <property type="protein sequence ID" value="KFN50883.1"/>
    <property type="molecule type" value="Genomic_DNA"/>
</dbReference>
<dbReference type="OrthoDB" id="9814548at2"/>
<dbReference type="EC" id="5.2.1.8" evidence="6"/>
<dbReference type="Pfam" id="PF01346">
    <property type="entry name" value="FKBP_N"/>
    <property type="match status" value="1"/>
</dbReference>
<feature type="domain" description="PPIase FKBP-type" evidence="8">
    <location>
        <begin position="173"/>
        <end position="258"/>
    </location>
</feature>
<dbReference type="eggNOG" id="COG0545">
    <property type="taxonomic scope" value="Bacteria"/>
</dbReference>
<evidence type="ECO:0000256" key="7">
    <source>
        <dbReference type="SAM" id="SignalP"/>
    </source>
</evidence>
<organism evidence="9 10">
    <name type="scientific">Arenimonas composti TR7-09 = DSM 18010</name>
    <dbReference type="NCBI Taxonomy" id="1121013"/>
    <lineage>
        <taxon>Bacteria</taxon>
        <taxon>Pseudomonadati</taxon>
        <taxon>Pseudomonadota</taxon>
        <taxon>Gammaproteobacteria</taxon>
        <taxon>Lysobacterales</taxon>
        <taxon>Lysobacteraceae</taxon>
        <taxon>Arenimonas</taxon>
    </lineage>
</organism>
<dbReference type="InterPro" id="IPR036944">
    <property type="entry name" value="PPIase_FKBP_N_sf"/>
</dbReference>
<feature type="signal peptide" evidence="7">
    <location>
        <begin position="1"/>
        <end position="24"/>
    </location>
</feature>
<evidence type="ECO:0000313" key="9">
    <source>
        <dbReference type="EMBL" id="KFN50883.1"/>
    </source>
</evidence>
<gene>
    <name evidence="9" type="ORF">P873_00615</name>
</gene>
<keyword evidence="4 5" id="KW-0413">Isomerase</keyword>
<evidence type="ECO:0000256" key="2">
    <source>
        <dbReference type="ARBA" id="ARBA00006577"/>
    </source>
</evidence>
<dbReference type="RefSeq" id="WP_043797190.1">
    <property type="nucleotide sequence ID" value="NZ_AUFF01000001.1"/>
</dbReference>
<keyword evidence="7" id="KW-0732">Signal</keyword>
<comment type="catalytic activity">
    <reaction evidence="1 5 6">
        <text>[protein]-peptidylproline (omega=180) = [protein]-peptidylproline (omega=0)</text>
        <dbReference type="Rhea" id="RHEA:16237"/>
        <dbReference type="Rhea" id="RHEA-COMP:10747"/>
        <dbReference type="Rhea" id="RHEA-COMP:10748"/>
        <dbReference type="ChEBI" id="CHEBI:83833"/>
        <dbReference type="ChEBI" id="CHEBI:83834"/>
        <dbReference type="EC" id="5.2.1.8"/>
    </reaction>
</comment>
<dbReference type="PANTHER" id="PTHR43811">
    <property type="entry name" value="FKBP-TYPE PEPTIDYL-PROLYL CIS-TRANS ISOMERASE FKPA"/>
    <property type="match status" value="1"/>
</dbReference>
<dbReference type="PROSITE" id="PS50059">
    <property type="entry name" value="FKBP_PPIASE"/>
    <property type="match status" value="1"/>
</dbReference>
<evidence type="ECO:0000256" key="5">
    <source>
        <dbReference type="PROSITE-ProRule" id="PRU00277"/>
    </source>
</evidence>
<dbReference type="AlphaFoldDB" id="A0A091BDX2"/>
<proteinExistence type="inferred from homology"/>
<dbReference type="PANTHER" id="PTHR43811:SF57">
    <property type="entry name" value="FKBP-TYPE PEPTIDYL-PROLYL CIS-TRANS ISOMERASE FKPA-RELATED"/>
    <property type="match status" value="1"/>
</dbReference>
<comment type="similarity">
    <text evidence="2 6">Belongs to the FKBP-type PPIase family.</text>
</comment>
<evidence type="ECO:0000313" key="10">
    <source>
        <dbReference type="Proteomes" id="UP000029391"/>
    </source>
</evidence>
<accession>A0A091BDX2</accession>
<protein>
    <recommendedName>
        <fullName evidence="6">Peptidyl-prolyl cis-trans isomerase</fullName>
        <ecNumber evidence="6">5.2.1.8</ecNumber>
    </recommendedName>
</protein>
<dbReference type="Gene3D" id="1.10.287.460">
    <property type="entry name" value="Peptidyl-prolyl cis-trans isomerase, FKBP-type, N-terminal domain"/>
    <property type="match status" value="1"/>
</dbReference>
<feature type="chain" id="PRO_5001871488" description="Peptidyl-prolyl cis-trans isomerase" evidence="7">
    <location>
        <begin position="25"/>
        <end position="261"/>
    </location>
</feature>
<evidence type="ECO:0000256" key="4">
    <source>
        <dbReference type="ARBA" id="ARBA00023235"/>
    </source>
</evidence>